<proteinExistence type="predicted"/>
<keyword evidence="2" id="KW-1185">Reference proteome</keyword>
<dbReference type="Proteomes" id="UP000307720">
    <property type="component" value="Unassembled WGS sequence"/>
</dbReference>
<reference evidence="1" key="1">
    <citation type="submission" date="2019-04" db="EMBL/GenBank/DDBJ databases">
        <title>Microbes associate with the intestines of laboratory mice.</title>
        <authorList>
            <person name="Navarre W."/>
            <person name="Wong E."/>
            <person name="Huang K."/>
            <person name="Tropini C."/>
            <person name="Ng K."/>
            <person name="Yu B."/>
        </authorList>
    </citation>
    <scope>NUCLEOTIDE SEQUENCE</scope>
    <source>
        <strain evidence="1">NM72_1-8</strain>
    </source>
</reference>
<sequence>MPCYTGQRNMAGWPGGRRVVLDECQILYRWRKAMKRKKVQMIIAGVVLVVVIAGGVFFTVFREGDSSGGNPDSAVYVDSVAELCGLGSGNGLTDRFAGVVEPQKTWEIELPSDKKVDEILVQEGDEVKAGDKLFTYNTEEMEENLAQAEIDLDRLANEIDQTKEQIVSLKKEKANASADSQLSYTTQINSAENEIKRKEYEQKSKQMEIGKLKNSIANAEVTSEIDGVVKSVNSIENPEVNSMTGEAEPFMTVLATGNFRIKGTVNEQNMSAVIEGQPVIIHSRVDDTTWKGTMTAVDLEKPEKNGGMMYASSDGGTENSSNYPFYVELETAEGLMLGQHVYMEMDHGQDEPKEGMWLDSYYIVQEENDAYVWAATSKDKMEKRSVSLGEFDEELQKYQILDGLAEEDYIAFPDESIQEGDNAVKNIDQAPEMGDMGGMGNNKVPEFDAAPAGGGSDEPVDDEDEPSDEEIYDGDADLGDPGASGGVDAIQDVETIDGSAVFGNGLEEE</sequence>
<evidence type="ECO:0000313" key="2">
    <source>
        <dbReference type="Proteomes" id="UP000307720"/>
    </source>
</evidence>
<protein>
    <submittedName>
        <fullName evidence="1">Efflux RND transporter periplasmic adaptor subunit</fullName>
    </submittedName>
</protein>
<evidence type="ECO:0000313" key="1">
    <source>
        <dbReference type="EMBL" id="TGX97370.1"/>
    </source>
</evidence>
<organism evidence="1 2">
    <name type="scientific">Hominisplanchenecus murintestinalis</name>
    <dbReference type="NCBI Taxonomy" id="2941517"/>
    <lineage>
        <taxon>Bacteria</taxon>
        <taxon>Bacillati</taxon>
        <taxon>Bacillota</taxon>
        <taxon>Clostridia</taxon>
        <taxon>Lachnospirales</taxon>
        <taxon>Lachnospiraceae</taxon>
        <taxon>Hominisplanchenecus</taxon>
    </lineage>
</organism>
<accession>A0AC61QX03</accession>
<gene>
    <name evidence="1" type="ORF">E5357_12915</name>
</gene>
<comment type="caution">
    <text evidence="1">The sequence shown here is derived from an EMBL/GenBank/DDBJ whole genome shotgun (WGS) entry which is preliminary data.</text>
</comment>
<dbReference type="EMBL" id="SRZB01000033">
    <property type="protein sequence ID" value="TGX97370.1"/>
    <property type="molecule type" value="Genomic_DNA"/>
</dbReference>
<name>A0AC61QX03_9FIRM</name>